<reference evidence="1" key="2">
    <citation type="submission" date="2023-06" db="EMBL/GenBank/DDBJ databases">
        <authorList>
            <consortium name="Lawrence Berkeley National Laboratory"/>
            <person name="Haridas S."/>
            <person name="Hensen N."/>
            <person name="Bonometti L."/>
            <person name="Westerberg I."/>
            <person name="Brannstrom I.O."/>
            <person name="Guillou S."/>
            <person name="Cros-Aarteil S."/>
            <person name="Calhoun S."/>
            <person name="Kuo A."/>
            <person name="Mondo S."/>
            <person name="Pangilinan J."/>
            <person name="Riley R."/>
            <person name="Labutti K."/>
            <person name="Andreopoulos B."/>
            <person name="Lipzen A."/>
            <person name="Chen C."/>
            <person name="Yanf M."/>
            <person name="Daum C."/>
            <person name="Ng V."/>
            <person name="Clum A."/>
            <person name="Steindorff A."/>
            <person name="Ohm R."/>
            <person name="Martin F."/>
            <person name="Silar P."/>
            <person name="Natvig D."/>
            <person name="Lalanne C."/>
            <person name="Gautier V."/>
            <person name="Ament-Velasquez S.L."/>
            <person name="Kruys A."/>
            <person name="Hutchinson M.I."/>
            <person name="Powell A.J."/>
            <person name="Barry K."/>
            <person name="Miller A.N."/>
            <person name="Grigoriev I.V."/>
            <person name="Debuchy R."/>
            <person name="Gladieux P."/>
            <person name="Thoren M.H."/>
            <person name="Johannesson H."/>
        </authorList>
    </citation>
    <scope>NUCLEOTIDE SEQUENCE</scope>
    <source>
        <strain evidence="1">CBS 118394</strain>
    </source>
</reference>
<reference evidence="1" key="1">
    <citation type="journal article" date="2023" name="Mol. Phylogenet. Evol.">
        <title>Genome-scale phylogeny and comparative genomics of the fungal order Sordariales.</title>
        <authorList>
            <person name="Hensen N."/>
            <person name="Bonometti L."/>
            <person name="Westerberg I."/>
            <person name="Brannstrom I.O."/>
            <person name="Guillou S."/>
            <person name="Cros-Aarteil S."/>
            <person name="Calhoun S."/>
            <person name="Haridas S."/>
            <person name="Kuo A."/>
            <person name="Mondo S."/>
            <person name="Pangilinan J."/>
            <person name="Riley R."/>
            <person name="LaButti K."/>
            <person name="Andreopoulos B."/>
            <person name="Lipzen A."/>
            <person name="Chen C."/>
            <person name="Yan M."/>
            <person name="Daum C."/>
            <person name="Ng V."/>
            <person name="Clum A."/>
            <person name="Steindorff A."/>
            <person name="Ohm R.A."/>
            <person name="Martin F."/>
            <person name="Silar P."/>
            <person name="Natvig D.O."/>
            <person name="Lalanne C."/>
            <person name="Gautier V."/>
            <person name="Ament-Velasquez S.L."/>
            <person name="Kruys A."/>
            <person name="Hutchinson M.I."/>
            <person name="Powell A.J."/>
            <person name="Barry K."/>
            <person name="Miller A.N."/>
            <person name="Grigoriev I.V."/>
            <person name="Debuchy R."/>
            <person name="Gladieux P."/>
            <person name="Hiltunen Thoren M."/>
            <person name="Johannesson H."/>
        </authorList>
    </citation>
    <scope>NUCLEOTIDE SEQUENCE</scope>
    <source>
        <strain evidence="1">CBS 118394</strain>
    </source>
</reference>
<sequence>MNASKPGLSPRCGWTQCRINSRLCVRTFGVCFFDCRQSTASRGCGCGLRLQLALFDLTILELCPTKCWPSDLAGSGLHLHCILQGCSAVSAVLGVSSRRTPMSSLPNHSWGLNWAVPVGGGTDETENENDATVPNPWMLRSLIKVRAAGACQLSAHGHSSCSAVMPGTAQGSPHWNLETDRVDRANFREPRPRKALSGEVRWCGGRGVGVQRPQTGHQGPICWSGTS</sequence>
<gene>
    <name evidence="1" type="ORF">B0H66DRAFT_528178</name>
</gene>
<dbReference type="EMBL" id="JAUEDM010000001">
    <property type="protein sequence ID" value="KAK3330836.1"/>
    <property type="molecule type" value="Genomic_DNA"/>
</dbReference>
<name>A0AAE0IT66_9PEZI</name>
<keyword evidence="2" id="KW-1185">Reference proteome</keyword>
<comment type="caution">
    <text evidence="1">The sequence shown here is derived from an EMBL/GenBank/DDBJ whole genome shotgun (WGS) entry which is preliminary data.</text>
</comment>
<dbReference type="AlphaFoldDB" id="A0AAE0IT66"/>
<evidence type="ECO:0000313" key="2">
    <source>
        <dbReference type="Proteomes" id="UP001283341"/>
    </source>
</evidence>
<proteinExistence type="predicted"/>
<protein>
    <submittedName>
        <fullName evidence="1">Uncharacterized protein</fullName>
    </submittedName>
</protein>
<organism evidence="1 2">
    <name type="scientific">Apodospora peruviana</name>
    <dbReference type="NCBI Taxonomy" id="516989"/>
    <lineage>
        <taxon>Eukaryota</taxon>
        <taxon>Fungi</taxon>
        <taxon>Dikarya</taxon>
        <taxon>Ascomycota</taxon>
        <taxon>Pezizomycotina</taxon>
        <taxon>Sordariomycetes</taxon>
        <taxon>Sordariomycetidae</taxon>
        <taxon>Sordariales</taxon>
        <taxon>Lasiosphaeriaceae</taxon>
        <taxon>Apodospora</taxon>
    </lineage>
</organism>
<dbReference type="Proteomes" id="UP001283341">
    <property type="component" value="Unassembled WGS sequence"/>
</dbReference>
<evidence type="ECO:0000313" key="1">
    <source>
        <dbReference type="EMBL" id="KAK3330836.1"/>
    </source>
</evidence>
<accession>A0AAE0IT66</accession>